<proteinExistence type="predicted"/>
<reference evidence="2 3" key="1">
    <citation type="submission" date="2019-03" db="EMBL/GenBank/DDBJ databases">
        <title>First draft genome of Liparis tanakae, snailfish: a comprehensive survey of snailfish specific genes.</title>
        <authorList>
            <person name="Kim W."/>
            <person name="Song I."/>
            <person name="Jeong J.-H."/>
            <person name="Kim D."/>
            <person name="Kim S."/>
            <person name="Ryu S."/>
            <person name="Song J.Y."/>
            <person name="Lee S.K."/>
        </authorList>
    </citation>
    <scope>NUCLEOTIDE SEQUENCE [LARGE SCALE GENOMIC DNA]</scope>
    <source>
        <tissue evidence="2">Muscle</tissue>
    </source>
</reference>
<dbReference type="AlphaFoldDB" id="A0A4Z2ISC9"/>
<feature type="compositionally biased region" description="Basic and acidic residues" evidence="1">
    <location>
        <begin position="37"/>
        <end position="46"/>
    </location>
</feature>
<keyword evidence="3" id="KW-1185">Reference proteome</keyword>
<gene>
    <name evidence="2" type="ORF">EYF80_009247</name>
</gene>
<feature type="compositionally biased region" description="Polar residues" evidence="1">
    <location>
        <begin position="59"/>
        <end position="74"/>
    </location>
</feature>
<evidence type="ECO:0000313" key="3">
    <source>
        <dbReference type="Proteomes" id="UP000314294"/>
    </source>
</evidence>
<comment type="caution">
    <text evidence="2">The sequence shown here is derived from an EMBL/GenBank/DDBJ whole genome shotgun (WGS) entry which is preliminary data.</text>
</comment>
<feature type="region of interest" description="Disordered" evidence="1">
    <location>
        <begin position="29"/>
        <end position="77"/>
    </location>
</feature>
<dbReference type="Proteomes" id="UP000314294">
    <property type="component" value="Unassembled WGS sequence"/>
</dbReference>
<evidence type="ECO:0000256" key="1">
    <source>
        <dbReference type="SAM" id="MobiDB-lite"/>
    </source>
</evidence>
<evidence type="ECO:0000313" key="2">
    <source>
        <dbReference type="EMBL" id="TNN80508.1"/>
    </source>
</evidence>
<accession>A0A4Z2ISC9</accession>
<dbReference type="EMBL" id="SRLO01000054">
    <property type="protein sequence ID" value="TNN80508.1"/>
    <property type="molecule type" value="Genomic_DNA"/>
</dbReference>
<organism evidence="2 3">
    <name type="scientific">Liparis tanakae</name>
    <name type="common">Tanaka's snailfish</name>
    <dbReference type="NCBI Taxonomy" id="230148"/>
    <lineage>
        <taxon>Eukaryota</taxon>
        <taxon>Metazoa</taxon>
        <taxon>Chordata</taxon>
        <taxon>Craniata</taxon>
        <taxon>Vertebrata</taxon>
        <taxon>Euteleostomi</taxon>
        <taxon>Actinopterygii</taxon>
        <taxon>Neopterygii</taxon>
        <taxon>Teleostei</taxon>
        <taxon>Neoteleostei</taxon>
        <taxon>Acanthomorphata</taxon>
        <taxon>Eupercaria</taxon>
        <taxon>Perciformes</taxon>
        <taxon>Cottioidei</taxon>
        <taxon>Cottales</taxon>
        <taxon>Liparidae</taxon>
        <taxon>Liparis</taxon>
    </lineage>
</organism>
<protein>
    <submittedName>
        <fullName evidence="2">Uncharacterized protein</fullName>
    </submittedName>
</protein>
<name>A0A4Z2ISC9_9TELE</name>
<sequence>MALTVMTLCYSKHKALRQSTRLLWRLQQGSTRGKGIARRETERRAAGGEGGGAAGVKGNNVSGTQAGRQVSTATGKRRRLPMCLRLLHPTTPHPTPLHCRQAYVG</sequence>